<organism evidence="2 3">
    <name type="scientific">Candidatus Berkelbacteria bacterium CG23_combo_of_CG06-09_8_20_14_all_41_73</name>
    <dbReference type="NCBI Taxonomy" id="1974519"/>
    <lineage>
        <taxon>Bacteria</taxon>
        <taxon>Candidatus Berkelbacteria</taxon>
    </lineage>
</organism>
<dbReference type="AlphaFoldDB" id="A0A2H0AZA4"/>
<sequence length="159" mass="18550">MVSSRRVDIDSLLDKAKAIIKGSAPFVSNKELARLYSIDDKPVRSSCIGQILRDRLTDTQLEKMKKRWHESKRQPRVERKKEPLYRGATPSPKTLLILATVRAIIDKHEFPAPVFIAELLSYLGITKYTVSSAIYRYLEPEYKREMSRLQKRGRKRKKF</sequence>
<evidence type="ECO:0000313" key="2">
    <source>
        <dbReference type="EMBL" id="PIP50754.1"/>
    </source>
</evidence>
<protein>
    <submittedName>
        <fullName evidence="2">Uncharacterized protein</fullName>
    </submittedName>
</protein>
<accession>A0A2H0AZA4</accession>
<feature type="region of interest" description="Disordered" evidence="1">
    <location>
        <begin position="65"/>
        <end position="85"/>
    </location>
</feature>
<evidence type="ECO:0000256" key="1">
    <source>
        <dbReference type="SAM" id="MobiDB-lite"/>
    </source>
</evidence>
<gene>
    <name evidence="2" type="ORF">COX11_02445</name>
</gene>
<dbReference type="EMBL" id="PCSO01000099">
    <property type="protein sequence ID" value="PIP50754.1"/>
    <property type="molecule type" value="Genomic_DNA"/>
</dbReference>
<name>A0A2H0AZA4_9BACT</name>
<comment type="caution">
    <text evidence="2">The sequence shown here is derived from an EMBL/GenBank/DDBJ whole genome shotgun (WGS) entry which is preliminary data.</text>
</comment>
<dbReference type="Proteomes" id="UP000230671">
    <property type="component" value="Unassembled WGS sequence"/>
</dbReference>
<reference evidence="2 3" key="1">
    <citation type="submission" date="2017-09" db="EMBL/GenBank/DDBJ databases">
        <title>Depth-based differentiation of microbial function through sediment-hosted aquifers and enrichment of novel symbionts in the deep terrestrial subsurface.</title>
        <authorList>
            <person name="Probst A.J."/>
            <person name="Ladd B."/>
            <person name="Jarett J.K."/>
            <person name="Geller-Mcgrath D.E."/>
            <person name="Sieber C.M."/>
            <person name="Emerson J.B."/>
            <person name="Anantharaman K."/>
            <person name="Thomas B.C."/>
            <person name="Malmstrom R."/>
            <person name="Stieglmeier M."/>
            <person name="Klingl A."/>
            <person name="Woyke T."/>
            <person name="Ryan C.M."/>
            <person name="Banfield J.F."/>
        </authorList>
    </citation>
    <scope>NUCLEOTIDE SEQUENCE [LARGE SCALE GENOMIC DNA]</scope>
    <source>
        <strain evidence="2">CG23_combo_of_CG06-09_8_20_14_all_41_73</strain>
    </source>
</reference>
<proteinExistence type="predicted"/>
<evidence type="ECO:0000313" key="3">
    <source>
        <dbReference type="Proteomes" id="UP000230671"/>
    </source>
</evidence>
<feature type="compositionally biased region" description="Basic and acidic residues" evidence="1">
    <location>
        <begin position="71"/>
        <end position="84"/>
    </location>
</feature>